<keyword evidence="2" id="KW-1185">Reference proteome</keyword>
<gene>
    <name evidence="1" type="ORF">KOW79_008883</name>
</gene>
<accession>A0A9D3SKE5</accession>
<dbReference type="EMBL" id="JAHKSW010000010">
    <property type="protein sequence ID" value="KAG7327277.1"/>
    <property type="molecule type" value="Genomic_DNA"/>
</dbReference>
<evidence type="ECO:0000313" key="1">
    <source>
        <dbReference type="EMBL" id="KAG7327277.1"/>
    </source>
</evidence>
<dbReference type="Proteomes" id="UP000824219">
    <property type="component" value="Linkage Group LG10"/>
</dbReference>
<evidence type="ECO:0000313" key="2">
    <source>
        <dbReference type="Proteomes" id="UP000824219"/>
    </source>
</evidence>
<sequence>MTDGEPDIPAHAAADLLPGTDVHSQCDWAPHFGALQDKGGKGARAHVSSVHRSSQAAAAAWLAFNERSLIESSNCGPRLGTPLRPRIHPYFLGLLCVSKALGGQGRVERGHPTRNIGTTWWAPTGAPLPSAAVIQPPACQSSHAACLRNAACPGPQCNKAQKQTPWASLEFLLYWGPLSFQEPSKKRPAPFCPPLPSAQLLRPWWLPSSNTP</sequence>
<name>A0A9D3SKE5_9TELE</name>
<comment type="caution">
    <text evidence="1">The sequence shown here is derived from an EMBL/GenBank/DDBJ whole genome shotgun (WGS) entry which is preliminary data.</text>
</comment>
<dbReference type="AlphaFoldDB" id="A0A9D3SKE5"/>
<proteinExistence type="predicted"/>
<organism evidence="1 2">
    <name type="scientific">Hemibagrus wyckioides</name>
    <dbReference type="NCBI Taxonomy" id="337641"/>
    <lineage>
        <taxon>Eukaryota</taxon>
        <taxon>Metazoa</taxon>
        <taxon>Chordata</taxon>
        <taxon>Craniata</taxon>
        <taxon>Vertebrata</taxon>
        <taxon>Euteleostomi</taxon>
        <taxon>Actinopterygii</taxon>
        <taxon>Neopterygii</taxon>
        <taxon>Teleostei</taxon>
        <taxon>Ostariophysi</taxon>
        <taxon>Siluriformes</taxon>
        <taxon>Bagridae</taxon>
        <taxon>Hemibagrus</taxon>
    </lineage>
</organism>
<reference evidence="1 2" key="1">
    <citation type="submission" date="2021-06" db="EMBL/GenBank/DDBJ databases">
        <title>Chromosome-level genome assembly of the red-tail catfish (Hemibagrus wyckioides).</title>
        <authorList>
            <person name="Shao F."/>
        </authorList>
    </citation>
    <scope>NUCLEOTIDE SEQUENCE [LARGE SCALE GENOMIC DNA]</scope>
    <source>
        <strain evidence="1">EC202008001</strain>
        <tissue evidence="1">Blood</tissue>
    </source>
</reference>
<protein>
    <submittedName>
        <fullName evidence="1">Uncharacterized protein</fullName>
    </submittedName>
</protein>